<dbReference type="EMBL" id="LQBP01000006">
    <property type="protein sequence ID" value="KUJ78489.1"/>
    <property type="molecule type" value="Genomic_DNA"/>
</dbReference>
<dbReference type="Proteomes" id="UP000053690">
    <property type="component" value="Unassembled WGS sequence"/>
</dbReference>
<name>A0A0X3TS14_9RHOB</name>
<organism evidence="2 3">
    <name type="scientific">Ruegeria profundi</name>
    <dbReference type="NCBI Taxonomy" id="1685378"/>
    <lineage>
        <taxon>Bacteria</taxon>
        <taxon>Pseudomonadati</taxon>
        <taxon>Pseudomonadota</taxon>
        <taxon>Alphaproteobacteria</taxon>
        <taxon>Rhodobacterales</taxon>
        <taxon>Roseobacteraceae</taxon>
        <taxon>Ruegeria</taxon>
    </lineage>
</organism>
<dbReference type="SUPFAM" id="SSF56349">
    <property type="entry name" value="DNA breaking-rejoining enzymes"/>
    <property type="match status" value="1"/>
</dbReference>
<evidence type="ECO:0000256" key="1">
    <source>
        <dbReference type="ARBA" id="ARBA00023172"/>
    </source>
</evidence>
<evidence type="ECO:0000313" key="3">
    <source>
        <dbReference type="Proteomes" id="UP000053690"/>
    </source>
</evidence>
<sequence length="667" mass="74661">MSRGSLNPILNAHRDELTQNSIRLDLVWSLPWDDVCNLPVMPGFALSDDIVEVPAEMVPPAKTKLSLRQIDFTKALPQSWSRSEHRSEMALRRLKRIALLDLTQTVKSNRKMSPPQALTWVSRTGFLVRAAKMALQIDTQEPSAISTCPDGVSIFKHLSPAAFQDLRKANPNFFQMNTSRLNAFLMMGLFDDWPAEDVSPKRFKSQAIQPFNDSAFSQILRASFFLASIQHDLESCYAEISSITEDDQGRYGQDLVRRVRNEAIQSWRGDVLEPGFSFPFELGVPGEARTSKFFSGWPVETLDGVKSLLLLCQCANAQILLSATAGRVSELKVLSKEPLKRSDDDTILVGYTFKETDTPAGEQRHWALPDHAVAAVKRQQSLLRTFGKTGRYLWWSKENNTTEISGMEQAVALFGSRVRTLNGVALGELDGKLTTHRFRKTLSRLVGLALEGANNILFDVLGHTDMDVTLGYMLSDAEFQADAEKVRQEHKHLLRVRIVNEIDECGGPSAPRIRVARDELRSRGIREDLGDDDPELLLAVLPNIQQVGPERYCTAGDMENGLCSKFTGQRDVGACNSSCIFRLEMAAARQDRKEAIRNALQLLSGDVGRGIRVFFQSQIIGHLSVFESMIDEFLDDKRFKAALFDCEKKLFTPLPPSTREKLAQLVG</sequence>
<dbReference type="AlphaFoldDB" id="A0A0X3TS14"/>
<dbReference type="STRING" id="1685378.AVO44_12290"/>
<keyword evidence="3" id="KW-1185">Reference proteome</keyword>
<dbReference type="InterPro" id="IPR011010">
    <property type="entry name" value="DNA_brk_join_enz"/>
</dbReference>
<dbReference type="InterPro" id="IPR013762">
    <property type="entry name" value="Integrase-like_cat_sf"/>
</dbReference>
<proteinExistence type="predicted"/>
<reference evidence="3" key="1">
    <citation type="submission" date="2015-12" db="EMBL/GenBank/DDBJ databases">
        <authorList>
            <person name="Zhang G."/>
            <person name="Stingl U."/>
        </authorList>
    </citation>
    <scope>NUCLEOTIDE SEQUENCE [LARGE SCALE GENOMIC DNA]</scope>
    <source>
        <strain evidence="3">ZGT108</strain>
    </source>
</reference>
<dbReference type="RefSeq" id="WP_068337399.1">
    <property type="nucleotide sequence ID" value="NZ_LQBP01000006.1"/>
</dbReference>
<dbReference type="OrthoDB" id="8767990at2"/>
<dbReference type="GO" id="GO:0003677">
    <property type="term" value="F:DNA binding"/>
    <property type="evidence" value="ECO:0007669"/>
    <property type="project" value="InterPro"/>
</dbReference>
<dbReference type="GO" id="GO:0006310">
    <property type="term" value="P:DNA recombination"/>
    <property type="evidence" value="ECO:0007669"/>
    <property type="project" value="UniProtKB-KW"/>
</dbReference>
<keyword evidence="1" id="KW-0233">DNA recombination</keyword>
<accession>A0A0X3TS14</accession>
<evidence type="ECO:0000313" key="2">
    <source>
        <dbReference type="EMBL" id="KUJ78489.1"/>
    </source>
</evidence>
<protein>
    <submittedName>
        <fullName evidence="2">Uncharacterized protein</fullName>
    </submittedName>
</protein>
<dbReference type="GO" id="GO:0015074">
    <property type="term" value="P:DNA integration"/>
    <property type="evidence" value="ECO:0007669"/>
    <property type="project" value="InterPro"/>
</dbReference>
<gene>
    <name evidence="2" type="ORF">AVO44_12290</name>
</gene>
<dbReference type="Gene3D" id="1.10.443.10">
    <property type="entry name" value="Intergrase catalytic core"/>
    <property type="match status" value="1"/>
</dbReference>
<comment type="caution">
    <text evidence="2">The sequence shown here is derived from an EMBL/GenBank/DDBJ whole genome shotgun (WGS) entry which is preliminary data.</text>
</comment>